<comment type="caution">
    <text evidence="10">The sequence shown here is derived from an EMBL/GenBank/DDBJ whole genome shotgun (WGS) entry which is preliminary data.</text>
</comment>
<dbReference type="InterPro" id="IPR009100">
    <property type="entry name" value="AcylCoA_DH/oxidase_NM_dom_sf"/>
</dbReference>
<dbReference type="PANTHER" id="PTHR43884:SF22">
    <property type="entry name" value="BLR3437 PROTEIN"/>
    <property type="match status" value="1"/>
</dbReference>
<gene>
    <name evidence="10" type="ORF">JOF55_004124</name>
</gene>
<accession>A0AAE4CRQ4</accession>
<evidence type="ECO:0000313" key="11">
    <source>
        <dbReference type="Proteomes" id="UP001180845"/>
    </source>
</evidence>
<evidence type="ECO:0000256" key="4">
    <source>
        <dbReference type="ARBA" id="ARBA00022827"/>
    </source>
</evidence>
<dbReference type="SUPFAM" id="SSF56645">
    <property type="entry name" value="Acyl-CoA dehydrogenase NM domain-like"/>
    <property type="match status" value="1"/>
</dbReference>
<evidence type="ECO:0000259" key="7">
    <source>
        <dbReference type="Pfam" id="PF00441"/>
    </source>
</evidence>
<dbReference type="InterPro" id="IPR006091">
    <property type="entry name" value="Acyl-CoA_Oxase/DH_mid-dom"/>
</dbReference>
<dbReference type="Pfam" id="PF00441">
    <property type="entry name" value="Acyl-CoA_dh_1"/>
    <property type="match status" value="1"/>
</dbReference>
<dbReference type="Pfam" id="PF02771">
    <property type="entry name" value="Acyl-CoA_dh_N"/>
    <property type="match status" value="1"/>
</dbReference>
<protein>
    <submittedName>
        <fullName evidence="10">Acyl-CoA dehydrogenase</fullName>
        <ecNumber evidence="10">1.3.8.7</ecNumber>
    </submittedName>
</protein>
<dbReference type="Gene3D" id="1.20.140.10">
    <property type="entry name" value="Butyryl-CoA Dehydrogenase, subunit A, domain 3"/>
    <property type="match status" value="1"/>
</dbReference>
<evidence type="ECO:0000256" key="6">
    <source>
        <dbReference type="SAM" id="MobiDB-lite"/>
    </source>
</evidence>
<feature type="region of interest" description="Disordered" evidence="6">
    <location>
        <begin position="1"/>
        <end position="22"/>
    </location>
</feature>
<evidence type="ECO:0000256" key="3">
    <source>
        <dbReference type="ARBA" id="ARBA00022630"/>
    </source>
</evidence>
<dbReference type="AlphaFoldDB" id="A0AAE4CRQ4"/>
<evidence type="ECO:0000313" key="10">
    <source>
        <dbReference type="EMBL" id="MDR7303943.1"/>
    </source>
</evidence>
<dbReference type="Gene3D" id="1.10.540.10">
    <property type="entry name" value="Acyl-CoA dehydrogenase/oxidase, N-terminal domain"/>
    <property type="match status" value="1"/>
</dbReference>
<dbReference type="GO" id="GO:0050660">
    <property type="term" value="F:flavin adenine dinucleotide binding"/>
    <property type="evidence" value="ECO:0007669"/>
    <property type="project" value="InterPro"/>
</dbReference>
<feature type="domain" description="Acyl-CoA oxidase/dehydrogenase middle" evidence="8">
    <location>
        <begin position="143"/>
        <end position="216"/>
    </location>
</feature>
<comment type="similarity">
    <text evidence="2 5">Belongs to the acyl-CoA dehydrogenase family.</text>
</comment>
<dbReference type="GO" id="GO:0070991">
    <property type="term" value="F:medium-chain fatty acyl-CoA dehydrogenase activity"/>
    <property type="evidence" value="ECO:0007669"/>
    <property type="project" value="UniProtKB-EC"/>
</dbReference>
<dbReference type="EMBL" id="JAVDXW010000001">
    <property type="protein sequence ID" value="MDR7303943.1"/>
    <property type="molecule type" value="Genomic_DNA"/>
</dbReference>
<dbReference type="InterPro" id="IPR009075">
    <property type="entry name" value="AcylCo_DH/oxidase_C"/>
</dbReference>
<evidence type="ECO:0000256" key="5">
    <source>
        <dbReference type="RuleBase" id="RU362125"/>
    </source>
</evidence>
<dbReference type="Gene3D" id="2.40.110.10">
    <property type="entry name" value="Butyryl-CoA Dehydrogenase, subunit A, domain 2"/>
    <property type="match status" value="1"/>
</dbReference>
<reference evidence="10" key="1">
    <citation type="submission" date="2023-07" db="EMBL/GenBank/DDBJ databases">
        <title>Sequencing the genomes of 1000 actinobacteria strains.</title>
        <authorList>
            <person name="Klenk H.-P."/>
        </authorList>
    </citation>
    <scope>NUCLEOTIDE SEQUENCE</scope>
    <source>
        <strain evidence="10">DSM 45977</strain>
    </source>
</reference>
<sequence>MRRPELRDAEKKEHPVGDNHDQLFELSSSHRRLQEEARAFAASVRDIAERADESDDVDPDMRKRLAGSGLAAITVPAEFGGRYDRVDSLAVTVAREVFAAESAHLDSLLGMQGIGSYAISAGGDDSVRAHWLPKVARLDAIAALALTEPDVGSDLKALSTTVTERDGELIVSGHKSFITNGGDADFYCVLARENDGYSLVLVPAAATGVSTEKPHQIIAPHVLGDVVLDEVRVPVEYRLGAPGEGFKLVLATLATFRVSVAGAAVGTAQAALEEAVRHASGREQFGVSLARLGSVPASLATSWTEIEMARALTYRAAAAAARDPLANLHLSSMAKVGATETAGRVVDRSVQTMGRFGLVRGSRIERLYREARPMRIYEGSTEVIQDSLAKQLVKQFAR</sequence>
<dbReference type="PIRSF" id="PIRSF016578">
    <property type="entry name" value="HsaA"/>
    <property type="match status" value="1"/>
</dbReference>
<dbReference type="PANTHER" id="PTHR43884">
    <property type="entry name" value="ACYL-COA DEHYDROGENASE"/>
    <property type="match status" value="1"/>
</dbReference>
<evidence type="ECO:0000256" key="2">
    <source>
        <dbReference type="ARBA" id="ARBA00009347"/>
    </source>
</evidence>
<dbReference type="InterPro" id="IPR013786">
    <property type="entry name" value="AcylCoA_DH/ox_N"/>
</dbReference>
<dbReference type="EC" id="1.3.8.7" evidence="10"/>
<keyword evidence="5 10" id="KW-0560">Oxidoreductase</keyword>
<feature type="domain" description="Acyl-CoA dehydrogenase/oxidase C-terminal" evidence="7">
    <location>
        <begin position="243"/>
        <end position="392"/>
    </location>
</feature>
<evidence type="ECO:0000259" key="8">
    <source>
        <dbReference type="Pfam" id="PF02770"/>
    </source>
</evidence>
<keyword evidence="4 5" id="KW-0274">FAD</keyword>
<dbReference type="InterPro" id="IPR037069">
    <property type="entry name" value="AcylCoA_DH/ox_N_sf"/>
</dbReference>
<dbReference type="Proteomes" id="UP001180845">
    <property type="component" value="Unassembled WGS sequence"/>
</dbReference>
<name>A0AAE4CRQ4_9ACTN</name>
<organism evidence="10 11">
    <name type="scientific">Haloactinomyces albus</name>
    <dbReference type="NCBI Taxonomy" id="1352928"/>
    <lineage>
        <taxon>Bacteria</taxon>
        <taxon>Bacillati</taxon>
        <taxon>Actinomycetota</taxon>
        <taxon>Actinomycetes</taxon>
        <taxon>Actinopolysporales</taxon>
        <taxon>Actinopolysporaceae</taxon>
        <taxon>Haloactinomyces</taxon>
    </lineage>
</organism>
<dbReference type="InterPro" id="IPR046373">
    <property type="entry name" value="Acyl-CoA_Oxase/DH_mid-dom_sf"/>
</dbReference>
<dbReference type="InterPro" id="IPR036250">
    <property type="entry name" value="AcylCo_DH-like_C"/>
</dbReference>
<feature type="domain" description="Acyl-CoA dehydrogenase/oxidase N-terminal" evidence="9">
    <location>
        <begin position="28"/>
        <end position="137"/>
    </location>
</feature>
<dbReference type="Pfam" id="PF02770">
    <property type="entry name" value="Acyl-CoA_dh_M"/>
    <property type="match status" value="1"/>
</dbReference>
<keyword evidence="11" id="KW-1185">Reference proteome</keyword>
<proteinExistence type="inferred from homology"/>
<evidence type="ECO:0000256" key="1">
    <source>
        <dbReference type="ARBA" id="ARBA00001974"/>
    </source>
</evidence>
<keyword evidence="3 5" id="KW-0285">Flavoprotein</keyword>
<evidence type="ECO:0000259" key="9">
    <source>
        <dbReference type="Pfam" id="PF02771"/>
    </source>
</evidence>
<dbReference type="SUPFAM" id="SSF47203">
    <property type="entry name" value="Acyl-CoA dehydrogenase C-terminal domain-like"/>
    <property type="match status" value="1"/>
</dbReference>
<comment type="cofactor">
    <cofactor evidence="1 5">
        <name>FAD</name>
        <dbReference type="ChEBI" id="CHEBI:57692"/>
    </cofactor>
</comment>
<dbReference type="CDD" id="cd00567">
    <property type="entry name" value="ACAD"/>
    <property type="match status" value="1"/>
</dbReference>